<accession>A0A835VM31</accession>
<protein>
    <submittedName>
        <fullName evidence="2">Uncharacterized protein</fullName>
    </submittedName>
</protein>
<evidence type="ECO:0000313" key="2">
    <source>
        <dbReference type="EMBL" id="KAG0504007.1"/>
    </source>
</evidence>
<name>A0A835VM31_VANPL</name>
<reference evidence="2 3" key="1">
    <citation type="journal article" date="2020" name="Nat. Food">
        <title>A phased Vanilla planifolia genome enables genetic improvement of flavour and production.</title>
        <authorList>
            <person name="Hasing T."/>
            <person name="Tang H."/>
            <person name="Brym M."/>
            <person name="Khazi F."/>
            <person name="Huang T."/>
            <person name="Chambers A.H."/>
        </authorList>
    </citation>
    <scope>NUCLEOTIDE SEQUENCE [LARGE SCALE GENOMIC DNA]</scope>
    <source>
        <tissue evidence="2">Leaf</tissue>
    </source>
</reference>
<dbReference type="EMBL" id="JADCNM010000001">
    <property type="protein sequence ID" value="KAG0504007.1"/>
    <property type="molecule type" value="Genomic_DNA"/>
</dbReference>
<feature type="compositionally biased region" description="Basic and acidic residues" evidence="1">
    <location>
        <begin position="10"/>
        <end position="28"/>
    </location>
</feature>
<gene>
    <name evidence="2" type="ORF">HPP92_004079</name>
</gene>
<dbReference type="Proteomes" id="UP000639772">
    <property type="component" value="Chromosome 1"/>
</dbReference>
<sequence length="89" mass="9760">MSADAGRTSAYREQRETSDEATARAERLRGRVSGSCCRLAAAANSAGASSGCEESDGDRQLAQRDWMRIPIYANPWMRRTVSLLLMFTG</sequence>
<comment type="caution">
    <text evidence="2">The sequence shown here is derived from an EMBL/GenBank/DDBJ whole genome shotgun (WGS) entry which is preliminary data.</text>
</comment>
<evidence type="ECO:0000313" key="3">
    <source>
        <dbReference type="Proteomes" id="UP000639772"/>
    </source>
</evidence>
<dbReference type="AlphaFoldDB" id="A0A835VM31"/>
<organism evidence="2 3">
    <name type="scientific">Vanilla planifolia</name>
    <name type="common">Vanilla</name>
    <dbReference type="NCBI Taxonomy" id="51239"/>
    <lineage>
        <taxon>Eukaryota</taxon>
        <taxon>Viridiplantae</taxon>
        <taxon>Streptophyta</taxon>
        <taxon>Embryophyta</taxon>
        <taxon>Tracheophyta</taxon>
        <taxon>Spermatophyta</taxon>
        <taxon>Magnoliopsida</taxon>
        <taxon>Liliopsida</taxon>
        <taxon>Asparagales</taxon>
        <taxon>Orchidaceae</taxon>
        <taxon>Vanilloideae</taxon>
        <taxon>Vanilleae</taxon>
        <taxon>Vanilla</taxon>
    </lineage>
</organism>
<evidence type="ECO:0000256" key="1">
    <source>
        <dbReference type="SAM" id="MobiDB-lite"/>
    </source>
</evidence>
<proteinExistence type="predicted"/>
<feature type="region of interest" description="Disordered" evidence="1">
    <location>
        <begin position="1"/>
        <end position="28"/>
    </location>
</feature>